<organism evidence="2 3">
    <name type="scientific">Tepidicaulis marinus</name>
    <dbReference type="NCBI Taxonomy" id="1333998"/>
    <lineage>
        <taxon>Bacteria</taxon>
        <taxon>Pseudomonadati</taxon>
        <taxon>Pseudomonadota</taxon>
        <taxon>Alphaproteobacteria</taxon>
        <taxon>Hyphomicrobiales</taxon>
        <taxon>Parvibaculaceae</taxon>
        <taxon>Tepidicaulis</taxon>
    </lineage>
</organism>
<evidence type="ECO:0000259" key="1">
    <source>
        <dbReference type="Pfam" id="PF12705"/>
    </source>
</evidence>
<proteinExistence type="predicted"/>
<dbReference type="EMBL" id="BBIO01000017">
    <property type="protein sequence ID" value="GAK46314.1"/>
    <property type="molecule type" value="Genomic_DNA"/>
</dbReference>
<dbReference type="InterPro" id="IPR027417">
    <property type="entry name" value="P-loop_NTPase"/>
</dbReference>
<dbReference type="Gene3D" id="3.90.320.10">
    <property type="match status" value="1"/>
</dbReference>
<reference evidence="2 3" key="1">
    <citation type="submission" date="2014-07" db="EMBL/GenBank/DDBJ databases">
        <title>Tepidicaulis marinum gen. nov., sp. nov., a novel marine bacterium denitrifying nitrate to nitrous oxide strictly under microaerobic conditions.</title>
        <authorList>
            <person name="Takeuchi M."/>
            <person name="Yamagishi T."/>
            <person name="Kamagata Y."/>
            <person name="Oshima K."/>
            <person name="Hattori M."/>
            <person name="Katayama T."/>
            <person name="Hanada S."/>
            <person name="Tamaki H."/>
            <person name="Marumo K."/>
            <person name="Maeda H."/>
            <person name="Nedachi M."/>
            <person name="Iwasaki W."/>
            <person name="Suwa Y."/>
            <person name="Sakata S."/>
        </authorList>
    </citation>
    <scope>NUCLEOTIDE SEQUENCE [LARGE SCALE GENOMIC DNA]</scope>
    <source>
        <strain evidence="2 3">MA2</strain>
    </source>
</reference>
<name>A0A081BE46_9HYPH</name>
<dbReference type="NCBIfam" id="TIGR02786">
    <property type="entry name" value="addB_alphas"/>
    <property type="match status" value="1"/>
</dbReference>
<dbReference type="InterPro" id="IPR038726">
    <property type="entry name" value="PDDEXK_AddAB-type"/>
</dbReference>
<gene>
    <name evidence="2" type="ORF">M2A_2813</name>
</gene>
<sequence>MPSGLAFADVMARALSEDASLGGRFDGAALADITILLPTRRAVRTLSEAFLRQSGGRAMILPSIRPMGDVDEEEMLLDPGFSFREEGAAFGAELPPAMESLSRQIVLTKLINAWGEVNPDAGAMSAGQAAALAGDLGRFLDAVETEGVELSALQDLVPGDYAQNWQITLEFLQIITRYWPDILADKGLIDPARRRTLLLEAQAAAWAAKPPQGPVIAAGSTGSVPASAKLLSVIAGLPQGAVVLPGLDLDLAPEAWEAVGESHPQFGMKQLLERLGAGRDDVALWPGAQTAAAEKNAARARLLNEALRPAEATDGWRAVLAAEGKDIAGALEGLHLIEAANAREEALAIALILRSVLEEKEKTAALVTPDRSLARRVAAELARWGIEVDDSSGVPLAETPVFIFLRLLLEAVEEDFAPVPLLSLLKHPLAAAGMAPGDFRADVRRLERALLRGPRPAPGLEGLELALNAYEEERKRDEPRLRALIAQLKEATAPLLQLPLFEKQEAGALLSAFLGAAEALAARDEVEGAARLWAGDDGEAAAAFFAALMEAANEAPALAPAGLRAFMESLALGRVVRPRFGRHPRLMILGPLEARLQQADCLILGGLNEGVWPAETKVDPWLSRPMRRNLGLYSPERRIGLSAHDFVQAAACPRVFLTRALKVEGAPAVPSRWLLRLESFLKGAGIDGLPLAQKWTHWAREIDVPSARQAALPPRPAPPLHARPDRLSVTDVETLIRDPYAFYARRVLGLKALDAIDDFAPARDRGILIHRALDTFVKRYPETLPENIEEVLLEIGEEVFADAPDRPEVIAFWQPRYEQIARFLASAEPELRQDVLKAYGEIEGMLEIGGLKRPVSLHARADRIDVKRSGALHIMDYKTGGVPSAAQVESGLSPQLSLEAAMAEAGGFENVPKGPVETLTYLHLAGGEQGGAVKKITEEGSRLAAEALGGLKGLLASYENESLPYLSRPRVQFIGRYSDYDHLARVKEWSASDGEEGA</sequence>
<feature type="domain" description="PD-(D/E)XK endonuclease-like" evidence="1">
    <location>
        <begin position="726"/>
        <end position="949"/>
    </location>
</feature>
<dbReference type="STRING" id="1333998.M2A_2813"/>
<dbReference type="Proteomes" id="UP000028702">
    <property type="component" value="Unassembled WGS sequence"/>
</dbReference>
<dbReference type="InterPro" id="IPR011604">
    <property type="entry name" value="PDDEXK-like_dom_sf"/>
</dbReference>
<protein>
    <submittedName>
        <fullName evidence="2">Double-strand break repair protein AddB</fullName>
    </submittedName>
</protein>
<evidence type="ECO:0000313" key="3">
    <source>
        <dbReference type="Proteomes" id="UP000028702"/>
    </source>
</evidence>
<accession>A0A081BE46</accession>
<dbReference type="InterPro" id="IPR014153">
    <property type="entry name" value="Ds_break_AddB"/>
</dbReference>
<keyword evidence="3" id="KW-1185">Reference proteome</keyword>
<dbReference type="eggNOG" id="COG3893">
    <property type="taxonomic scope" value="Bacteria"/>
</dbReference>
<evidence type="ECO:0000313" key="2">
    <source>
        <dbReference type="EMBL" id="GAK46314.1"/>
    </source>
</evidence>
<dbReference type="Pfam" id="PF12705">
    <property type="entry name" value="PDDEXK_1"/>
    <property type="match status" value="1"/>
</dbReference>
<dbReference type="eggNOG" id="COG2887">
    <property type="taxonomic scope" value="Bacteria"/>
</dbReference>
<dbReference type="SUPFAM" id="SSF52540">
    <property type="entry name" value="P-loop containing nucleoside triphosphate hydrolases"/>
    <property type="match status" value="1"/>
</dbReference>
<comment type="caution">
    <text evidence="2">The sequence shown here is derived from an EMBL/GenBank/DDBJ whole genome shotgun (WGS) entry which is preliminary data.</text>
</comment>
<dbReference type="AlphaFoldDB" id="A0A081BE46"/>